<evidence type="ECO:0000256" key="4">
    <source>
        <dbReference type="PROSITE-ProRule" id="PRU00335"/>
    </source>
</evidence>
<dbReference type="Pfam" id="PF17932">
    <property type="entry name" value="TetR_C_24"/>
    <property type="match status" value="1"/>
</dbReference>
<evidence type="ECO:0000313" key="6">
    <source>
        <dbReference type="EMBL" id="SNZ07303.1"/>
    </source>
</evidence>
<dbReference type="EMBL" id="OBEL01000001">
    <property type="protein sequence ID" value="SNZ07303.1"/>
    <property type="molecule type" value="Genomic_DNA"/>
</dbReference>
<name>A0A285NEI2_9HYPH</name>
<dbReference type="PANTHER" id="PTHR30055">
    <property type="entry name" value="HTH-TYPE TRANSCRIPTIONAL REGULATOR RUTR"/>
    <property type="match status" value="1"/>
</dbReference>
<dbReference type="OrthoDB" id="9779746at2"/>
<evidence type="ECO:0000313" key="7">
    <source>
        <dbReference type="Proteomes" id="UP000219439"/>
    </source>
</evidence>
<dbReference type="RefSeq" id="WP_097153190.1">
    <property type="nucleotide sequence ID" value="NZ_OBEL01000001.1"/>
</dbReference>
<keyword evidence="7" id="KW-1185">Reference proteome</keyword>
<dbReference type="Pfam" id="PF00440">
    <property type="entry name" value="TetR_N"/>
    <property type="match status" value="1"/>
</dbReference>
<evidence type="ECO:0000256" key="1">
    <source>
        <dbReference type="ARBA" id="ARBA00023015"/>
    </source>
</evidence>
<dbReference type="PRINTS" id="PR00455">
    <property type="entry name" value="HTHTETR"/>
</dbReference>
<dbReference type="Gene3D" id="1.10.357.10">
    <property type="entry name" value="Tetracycline Repressor, domain 2"/>
    <property type="match status" value="1"/>
</dbReference>
<dbReference type="InterPro" id="IPR036271">
    <property type="entry name" value="Tet_transcr_reg_TetR-rel_C_sf"/>
</dbReference>
<dbReference type="Gene3D" id="1.10.10.60">
    <property type="entry name" value="Homeodomain-like"/>
    <property type="match status" value="1"/>
</dbReference>
<keyword evidence="2 4" id="KW-0238">DNA-binding</keyword>
<dbReference type="PROSITE" id="PS50977">
    <property type="entry name" value="HTH_TETR_2"/>
    <property type="match status" value="1"/>
</dbReference>
<dbReference type="InterPro" id="IPR050109">
    <property type="entry name" value="HTH-type_TetR-like_transc_reg"/>
</dbReference>
<accession>A0A285NEI2</accession>
<dbReference type="SUPFAM" id="SSF46689">
    <property type="entry name" value="Homeodomain-like"/>
    <property type="match status" value="1"/>
</dbReference>
<keyword evidence="1" id="KW-0805">Transcription regulation</keyword>
<dbReference type="Proteomes" id="UP000219439">
    <property type="component" value="Unassembled WGS sequence"/>
</dbReference>
<dbReference type="AlphaFoldDB" id="A0A285NEI2"/>
<dbReference type="GO" id="GO:0003700">
    <property type="term" value="F:DNA-binding transcription factor activity"/>
    <property type="evidence" value="ECO:0007669"/>
    <property type="project" value="TreeGrafter"/>
</dbReference>
<dbReference type="InterPro" id="IPR009057">
    <property type="entry name" value="Homeodomain-like_sf"/>
</dbReference>
<organism evidence="6 7">
    <name type="scientific">Cohaesibacter gelatinilyticus</name>
    <dbReference type="NCBI Taxonomy" id="372072"/>
    <lineage>
        <taxon>Bacteria</taxon>
        <taxon>Pseudomonadati</taxon>
        <taxon>Pseudomonadota</taxon>
        <taxon>Alphaproteobacteria</taxon>
        <taxon>Hyphomicrobiales</taxon>
        <taxon>Cohaesibacteraceae</taxon>
    </lineage>
</organism>
<dbReference type="PANTHER" id="PTHR30055:SF234">
    <property type="entry name" value="HTH-TYPE TRANSCRIPTIONAL REGULATOR BETI"/>
    <property type="match status" value="1"/>
</dbReference>
<gene>
    <name evidence="6" type="ORF">SAMN06265368_0821</name>
</gene>
<evidence type="ECO:0000256" key="3">
    <source>
        <dbReference type="ARBA" id="ARBA00023163"/>
    </source>
</evidence>
<dbReference type="InterPro" id="IPR001647">
    <property type="entry name" value="HTH_TetR"/>
</dbReference>
<dbReference type="InterPro" id="IPR041490">
    <property type="entry name" value="KstR2_TetR_C"/>
</dbReference>
<feature type="domain" description="HTH tetR-type" evidence="5">
    <location>
        <begin position="10"/>
        <end position="70"/>
    </location>
</feature>
<keyword evidence="3" id="KW-0804">Transcription</keyword>
<sequence length="203" mass="22620">MARTRAADYGSKRRSILDQSAKVFAAQGYDKTSMAQIAKTCGFSKALLYHYYENKEALLTDIIQVHLEELLNEVQAAVNGDLPPKAQLQALVTALLLAYEDADDKHKLQINELSFLPKERQVGLKQLERDLVTIFADAVIAASPAVASRDKMIMPVTMSLFGILNWTYLWFRPTGDLTRTDYAELVTNLIIDGTRHLQSSAGT</sequence>
<evidence type="ECO:0000259" key="5">
    <source>
        <dbReference type="PROSITE" id="PS50977"/>
    </source>
</evidence>
<dbReference type="GO" id="GO:0000976">
    <property type="term" value="F:transcription cis-regulatory region binding"/>
    <property type="evidence" value="ECO:0007669"/>
    <property type="project" value="TreeGrafter"/>
</dbReference>
<feature type="DNA-binding region" description="H-T-H motif" evidence="4">
    <location>
        <begin position="33"/>
        <end position="52"/>
    </location>
</feature>
<dbReference type="SUPFAM" id="SSF48498">
    <property type="entry name" value="Tetracyclin repressor-like, C-terminal domain"/>
    <property type="match status" value="1"/>
</dbReference>
<evidence type="ECO:0000256" key="2">
    <source>
        <dbReference type="ARBA" id="ARBA00023125"/>
    </source>
</evidence>
<protein>
    <submittedName>
        <fullName evidence="6">Transcriptional regulator, TetR family</fullName>
    </submittedName>
</protein>
<proteinExistence type="predicted"/>
<reference evidence="6 7" key="1">
    <citation type="submission" date="2017-09" db="EMBL/GenBank/DDBJ databases">
        <authorList>
            <person name="Ehlers B."/>
            <person name="Leendertz F.H."/>
        </authorList>
    </citation>
    <scope>NUCLEOTIDE SEQUENCE [LARGE SCALE GENOMIC DNA]</scope>
    <source>
        <strain evidence="6 7">DSM 18289</strain>
    </source>
</reference>